<feature type="transmembrane region" description="Helical" evidence="18">
    <location>
        <begin position="304"/>
        <end position="324"/>
    </location>
</feature>
<keyword evidence="15 18" id="KW-0496">Mitochondrion</keyword>
<evidence type="ECO:0000256" key="11">
    <source>
        <dbReference type="ARBA" id="ARBA00022982"/>
    </source>
</evidence>
<dbReference type="InterPro" id="IPR050175">
    <property type="entry name" value="Complex_I_Subunit_2"/>
</dbReference>
<gene>
    <name evidence="21" type="primary">nad2</name>
</gene>
<evidence type="ECO:0000256" key="9">
    <source>
        <dbReference type="ARBA" id="ARBA00022792"/>
    </source>
</evidence>
<feature type="transmembrane region" description="Helical" evidence="18">
    <location>
        <begin position="262"/>
        <end position="283"/>
    </location>
</feature>
<comment type="function">
    <text evidence="18">Core subunit of the mitochondrial membrane respiratory chain NADH dehydrogenase (Complex I) which catalyzes electron transfer from NADH through the respiratory chain, using ubiquinone as an electron acceptor. Essential for the catalytic activity and assembly of complex I.</text>
</comment>
<dbReference type="InterPro" id="IPR001750">
    <property type="entry name" value="ND/Mrp_TM"/>
</dbReference>
<evidence type="ECO:0000256" key="1">
    <source>
        <dbReference type="ARBA" id="ARBA00003257"/>
    </source>
</evidence>
<evidence type="ECO:0000256" key="7">
    <source>
        <dbReference type="ARBA" id="ARBA00022660"/>
    </source>
</evidence>
<evidence type="ECO:0000256" key="6">
    <source>
        <dbReference type="ARBA" id="ARBA00022448"/>
    </source>
</evidence>
<dbReference type="Pfam" id="PF00361">
    <property type="entry name" value="Proton_antipo_M"/>
    <property type="match status" value="1"/>
</dbReference>
<feature type="transmembrane region" description="Helical" evidence="18">
    <location>
        <begin position="168"/>
        <end position="185"/>
    </location>
</feature>
<dbReference type="GO" id="GO:0006120">
    <property type="term" value="P:mitochondrial electron transport, NADH to ubiquinone"/>
    <property type="evidence" value="ECO:0007669"/>
    <property type="project" value="InterPro"/>
</dbReference>
<dbReference type="PRINTS" id="PR01436">
    <property type="entry name" value="NADHDHGNASE2"/>
</dbReference>
<dbReference type="GO" id="GO:0008137">
    <property type="term" value="F:NADH dehydrogenase (ubiquinone) activity"/>
    <property type="evidence" value="ECO:0007669"/>
    <property type="project" value="UniProtKB-EC"/>
</dbReference>
<evidence type="ECO:0000256" key="8">
    <source>
        <dbReference type="ARBA" id="ARBA00022692"/>
    </source>
</evidence>
<feature type="transmembrane region" description="Helical" evidence="18">
    <location>
        <begin position="231"/>
        <end position="256"/>
    </location>
</feature>
<geneLocation type="mitochondrion" evidence="21"/>
<evidence type="ECO:0000256" key="17">
    <source>
        <dbReference type="ARBA" id="ARBA00049551"/>
    </source>
</evidence>
<evidence type="ECO:0000256" key="12">
    <source>
        <dbReference type="ARBA" id="ARBA00022989"/>
    </source>
</evidence>
<keyword evidence="6" id="KW-0813">Transport</keyword>
<evidence type="ECO:0000256" key="2">
    <source>
        <dbReference type="ARBA" id="ARBA00004448"/>
    </source>
</evidence>
<evidence type="ECO:0000313" key="21">
    <source>
        <dbReference type="EMBL" id="ANP26549.1"/>
    </source>
</evidence>
<proteinExistence type="inferred from homology"/>
<dbReference type="PANTHER" id="PTHR46552:SF1">
    <property type="entry name" value="NADH-UBIQUINONE OXIDOREDUCTASE CHAIN 2"/>
    <property type="match status" value="1"/>
</dbReference>
<keyword evidence="19" id="KW-0732">Signal</keyword>
<keyword evidence="14 18" id="KW-0830">Ubiquinone</keyword>
<organism evidence="21">
    <name type="scientific">Mnais costalis</name>
    <dbReference type="NCBI Taxonomy" id="101728"/>
    <lineage>
        <taxon>Eukaryota</taxon>
        <taxon>Metazoa</taxon>
        <taxon>Ecdysozoa</taxon>
        <taxon>Arthropoda</taxon>
        <taxon>Hexapoda</taxon>
        <taxon>Insecta</taxon>
        <taxon>Pterygota</taxon>
        <taxon>Palaeoptera</taxon>
        <taxon>Odonata</taxon>
        <taxon>Zygoptera</taxon>
        <taxon>Calopterygidae</taxon>
        <taxon>Mnais</taxon>
    </lineage>
</organism>
<keyword evidence="16 18" id="KW-0472">Membrane</keyword>
<comment type="similarity">
    <text evidence="3 18">Belongs to the complex I subunit 2 family.</text>
</comment>
<dbReference type="EMBL" id="KU871065">
    <property type="protein sequence ID" value="ANP26549.1"/>
    <property type="molecule type" value="Genomic_DNA"/>
</dbReference>
<dbReference type="AlphaFoldDB" id="A0A1B0ZF29"/>
<evidence type="ECO:0000256" key="13">
    <source>
        <dbReference type="ARBA" id="ARBA00023027"/>
    </source>
</evidence>
<comment type="catalytic activity">
    <reaction evidence="17 18">
        <text>a ubiquinone + NADH + 5 H(+)(in) = a ubiquinol + NAD(+) + 4 H(+)(out)</text>
        <dbReference type="Rhea" id="RHEA:29091"/>
        <dbReference type="Rhea" id="RHEA-COMP:9565"/>
        <dbReference type="Rhea" id="RHEA-COMP:9566"/>
        <dbReference type="ChEBI" id="CHEBI:15378"/>
        <dbReference type="ChEBI" id="CHEBI:16389"/>
        <dbReference type="ChEBI" id="CHEBI:17976"/>
        <dbReference type="ChEBI" id="CHEBI:57540"/>
        <dbReference type="ChEBI" id="CHEBI:57945"/>
        <dbReference type="EC" id="7.1.1.2"/>
    </reaction>
</comment>
<evidence type="ECO:0000256" key="14">
    <source>
        <dbReference type="ARBA" id="ARBA00023075"/>
    </source>
</evidence>
<dbReference type="PANTHER" id="PTHR46552">
    <property type="entry name" value="NADH-UBIQUINONE OXIDOREDUCTASE CHAIN 2"/>
    <property type="match status" value="1"/>
</dbReference>
<sequence>MNLSFMLFLCTLVMGTTLSISSESWIMMWIGLEVNLMSFIPMMKMNNTPYESEASMKYFLVQALASSLLMMAILSSEVISMNNIMINTILMGALLMKMGAAPFHFWFPTVMQGLSWVGCLLLMTWQKIAPMIMMSYQLAPSMLMNVIVAMSVVVGAVGGFAQTSIRKMFAYSSISHLGWLIMALMMSINYWMMYFTMYVMMSMATVAMFSKNEAFYLTQVFNMKTNSEIKMMMFIAMLSLGGMPPFTGFVPKWIIIQNMIASQMYMMTTIMVMTTLITLYMYMRLTYSALTFNTQGTYWQNQHPSNILMFMSTGATLMGIPLIACMSLT</sequence>
<reference evidence="21" key="1">
    <citation type="submission" date="2016-03" db="EMBL/GenBank/DDBJ databases">
        <title>The complete mitochondrial genome of the broad-winged damselfly Mnais costalis Selys (Odonata: Calopterygidae) obtained by next-generation sequencing.</title>
        <authorList>
            <person name="Lorenzo-Carballa M.O."/>
            <person name="Tsubaki Y."/>
            <person name="Plaistow S.J."/>
            <person name="Watts P.C."/>
        </authorList>
    </citation>
    <scope>NUCLEOTIDE SEQUENCE</scope>
</reference>
<keyword evidence="11 18" id="KW-0249">Electron transport</keyword>
<accession>A0A1B0ZF29</accession>
<keyword evidence="9 18" id="KW-0999">Mitochondrion inner membrane</keyword>
<evidence type="ECO:0000256" key="16">
    <source>
        <dbReference type="ARBA" id="ARBA00023136"/>
    </source>
</evidence>
<feature type="transmembrane region" description="Helical" evidence="18">
    <location>
        <begin position="142"/>
        <end position="161"/>
    </location>
</feature>
<feature type="signal peptide" evidence="19">
    <location>
        <begin position="1"/>
        <end position="15"/>
    </location>
</feature>
<feature type="domain" description="NADH:quinone oxidoreductase/Mrp antiporter transmembrane" evidence="20">
    <location>
        <begin position="22"/>
        <end position="278"/>
    </location>
</feature>
<keyword evidence="13 18" id="KW-0520">NAD</keyword>
<evidence type="ECO:0000256" key="3">
    <source>
        <dbReference type="ARBA" id="ARBA00007012"/>
    </source>
</evidence>
<feature type="transmembrane region" description="Helical" evidence="18">
    <location>
        <begin position="55"/>
        <end position="74"/>
    </location>
</feature>
<evidence type="ECO:0000256" key="5">
    <source>
        <dbReference type="ARBA" id="ARBA00021008"/>
    </source>
</evidence>
<feature type="chain" id="PRO_5012836813" description="NADH-ubiquinone oxidoreductase chain 2" evidence="19">
    <location>
        <begin position="16"/>
        <end position="329"/>
    </location>
</feature>
<evidence type="ECO:0000256" key="4">
    <source>
        <dbReference type="ARBA" id="ARBA00012944"/>
    </source>
</evidence>
<dbReference type="GO" id="GO:0005743">
    <property type="term" value="C:mitochondrial inner membrane"/>
    <property type="evidence" value="ECO:0007669"/>
    <property type="project" value="UniProtKB-SubCell"/>
</dbReference>
<keyword evidence="12 18" id="KW-1133">Transmembrane helix</keyword>
<evidence type="ECO:0000256" key="15">
    <source>
        <dbReference type="ARBA" id="ARBA00023128"/>
    </source>
</evidence>
<dbReference type="InterPro" id="IPR003917">
    <property type="entry name" value="NADH_UbQ_OxRdtase_chain2"/>
</dbReference>
<keyword evidence="7 18" id="KW-0679">Respiratory chain</keyword>
<evidence type="ECO:0000256" key="18">
    <source>
        <dbReference type="RuleBase" id="RU003403"/>
    </source>
</evidence>
<dbReference type="EC" id="7.1.1.2" evidence="4 18"/>
<keyword evidence="8 18" id="KW-0812">Transmembrane</keyword>
<evidence type="ECO:0000256" key="10">
    <source>
        <dbReference type="ARBA" id="ARBA00022967"/>
    </source>
</evidence>
<evidence type="ECO:0000256" key="19">
    <source>
        <dbReference type="SAM" id="SignalP"/>
    </source>
</evidence>
<protein>
    <recommendedName>
        <fullName evidence="5 18">NADH-ubiquinone oxidoreductase chain 2</fullName>
        <ecNumber evidence="4 18">7.1.1.2</ecNumber>
    </recommendedName>
</protein>
<name>A0A1B0ZF29_9ODON</name>
<evidence type="ECO:0000259" key="20">
    <source>
        <dbReference type="Pfam" id="PF00361"/>
    </source>
</evidence>
<comment type="function">
    <text evidence="1">Core subunit of the mitochondrial membrane respiratory chain NADH dehydrogenase (Complex I) that is believed to belong to the minimal assembly required for catalysis. Complex I functions in the transfer of electrons from NADH to the respiratory chain. The immediate electron acceptor for the enzyme is believed to be ubiquinone.</text>
</comment>
<keyword evidence="10 18" id="KW-1278">Translocase</keyword>
<comment type="subcellular location">
    <subcellularLocation>
        <location evidence="2 18">Mitochondrion inner membrane</location>
        <topology evidence="2 18">Multi-pass membrane protein</topology>
    </subcellularLocation>
</comment>